<organism evidence="1 2">
    <name type="scientific">Nannocystis exedens</name>
    <dbReference type="NCBI Taxonomy" id="54"/>
    <lineage>
        <taxon>Bacteria</taxon>
        <taxon>Pseudomonadati</taxon>
        <taxon>Myxococcota</taxon>
        <taxon>Polyangia</taxon>
        <taxon>Nannocystales</taxon>
        <taxon>Nannocystaceae</taxon>
        <taxon>Nannocystis</taxon>
    </lineage>
</organism>
<dbReference type="PANTHER" id="PTHR48098:SF3">
    <property type="entry name" value="IRON(III) ENTEROBACTIN ESTERASE"/>
    <property type="match status" value="1"/>
</dbReference>
<dbReference type="InterPro" id="IPR029058">
    <property type="entry name" value="AB_hydrolase_fold"/>
</dbReference>
<dbReference type="InterPro" id="IPR000801">
    <property type="entry name" value="Esterase-like"/>
</dbReference>
<protein>
    <submittedName>
        <fullName evidence="1">Enterochelin esterase</fullName>
    </submittedName>
</protein>
<dbReference type="SUPFAM" id="SSF53474">
    <property type="entry name" value="alpha/beta-Hydrolases"/>
    <property type="match status" value="1"/>
</dbReference>
<dbReference type="InterPro" id="IPR014756">
    <property type="entry name" value="Ig_E-set"/>
</dbReference>
<dbReference type="InterPro" id="IPR013783">
    <property type="entry name" value="Ig-like_fold"/>
</dbReference>
<dbReference type="AlphaFoldDB" id="A0A1I2C1U5"/>
<proteinExistence type="predicted"/>
<accession>A0A1I2C1U5</accession>
<dbReference type="EMBL" id="FOMX01000016">
    <property type="protein sequence ID" value="SFE62426.1"/>
    <property type="molecule type" value="Genomic_DNA"/>
</dbReference>
<dbReference type="PANTHER" id="PTHR48098">
    <property type="entry name" value="ENTEROCHELIN ESTERASE-RELATED"/>
    <property type="match status" value="1"/>
</dbReference>
<evidence type="ECO:0000313" key="1">
    <source>
        <dbReference type="EMBL" id="SFE62426.1"/>
    </source>
</evidence>
<gene>
    <name evidence="1" type="ORF">SAMN02745121_04925</name>
</gene>
<dbReference type="InterPro" id="IPR050583">
    <property type="entry name" value="Mycobacterial_A85_antigen"/>
</dbReference>
<evidence type="ECO:0000313" key="2">
    <source>
        <dbReference type="Proteomes" id="UP000199400"/>
    </source>
</evidence>
<dbReference type="Gene3D" id="2.60.40.10">
    <property type="entry name" value="Immunoglobulins"/>
    <property type="match status" value="1"/>
</dbReference>
<dbReference type="Proteomes" id="UP000199400">
    <property type="component" value="Unassembled WGS sequence"/>
</dbReference>
<keyword evidence="2" id="KW-1185">Reference proteome</keyword>
<dbReference type="Gene3D" id="3.40.50.1820">
    <property type="entry name" value="alpha/beta hydrolase"/>
    <property type="match status" value="1"/>
</dbReference>
<name>A0A1I2C1U5_9BACT</name>
<sequence length="388" mass="43432">MPAMNTRLNPPMKLAIQSFLAHGPVDAAAIDKFLRAHSFPLIEGRNATFVYRGPGDQVNLRHWVFGLGSSQPFTRVGNTDFWYHTLELPPQSRVEYKLEVILGGVGTWIRDPLNPNLAHDPFGANSVAHGQGYKTPAWTEHDPEARPGTIVETQLEGTPLGTQRVSIYLPARFRESRRYPLLIVHDGGDYLRYAALKTVLDNLIHRLEVAPLVAAITHPGDRIGEYPNNPSHAAFIAEHLLPFMEGRYPLYAAPAARCLMGASFGGVASLSTAWRYPGTFGRLLLQSGSFAFTDIGENKRGPVFARVVEFVNAFRENPGKPSDKVYLSCGTYESLIYENRSLVPLLQSTGMDVKYEEARDGHNWENWRDRLRSGLSWLFPGPLWMVYE</sequence>
<dbReference type="Pfam" id="PF00756">
    <property type="entry name" value="Esterase"/>
    <property type="match status" value="1"/>
</dbReference>
<dbReference type="SUPFAM" id="SSF81296">
    <property type="entry name" value="E set domains"/>
    <property type="match status" value="1"/>
</dbReference>
<reference evidence="2" key="1">
    <citation type="submission" date="2016-10" db="EMBL/GenBank/DDBJ databases">
        <authorList>
            <person name="Varghese N."/>
            <person name="Submissions S."/>
        </authorList>
    </citation>
    <scope>NUCLEOTIDE SEQUENCE [LARGE SCALE GENOMIC DNA]</scope>
    <source>
        <strain evidence="2">ATCC 25963</strain>
    </source>
</reference>
<dbReference type="STRING" id="54.SAMN02745121_04925"/>